<evidence type="ECO:0000256" key="5">
    <source>
        <dbReference type="ARBA" id="ARBA00022741"/>
    </source>
</evidence>
<evidence type="ECO:0000256" key="3">
    <source>
        <dbReference type="ARBA" id="ARBA00022553"/>
    </source>
</evidence>
<comment type="catalytic activity">
    <reaction evidence="1">
        <text>ATP + protein L-histidine = ADP + protein N-phospho-L-histidine.</text>
        <dbReference type="EC" id="2.7.13.3"/>
    </reaction>
</comment>
<dbReference type="CDD" id="cd00130">
    <property type="entry name" value="PAS"/>
    <property type="match status" value="1"/>
</dbReference>
<dbReference type="PANTHER" id="PTHR43065">
    <property type="entry name" value="SENSOR HISTIDINE KINASE"/>
    <property type="match status" value="1"/>
</dbReference>
<dbReference type="InterPro" id="IPR004358">
    <property type="entry name" value="Sig_transdc_His_kin-like_C"/>
</dbReference>
<name>A0AAE3MBS0_9BACT</name>
<feature type="transmembrane region" description="Helical" evidence="10">
    <location>
        <begin position="68"/>
        <end position="84"/>
    </location>
</feature>
<evidence type="ECO:0000256" key="2">
    <source>
        <dbReference type="ARBA" id="ARBA00012438"/>
    </source>
</evidence>
<evidence type="ECO:0000259" key="11">
    <source>
        <dbReference type="PROSITE" id="PS50109"/>
    </source>
</evidence>
<accession>A0AAE3MBS0</accession>
<dbReference type="InterPro" id="IPR036097">
    <property type="entry name" value="HisK_dim/P_sf"/>
</dbReference>
<keyword evidence="10" id="KW-1133">Transmembrane helix</keyword>
<evidence type="ECO:0000256" key="8">
    <source>
        <dbReference type="ARBA" id="ARBA00023012"/>
    </source>
</evidence>
<dbReference type="EC" id="2.7.13.3" evidence="2"/>
<dbReference type="PROSITE" id="PS50109">
    <property type="entry name" value="HIS_KIN"/>
    <property type="match status" value="1"/>
</dbReference>
<dbReference type="Pfam" id="PF00512">
    <property type="entry name" value="HisKA"/>
    <property type="match status" value="1"/>
</dbReference>
<feature type="transmembrane region" description="Helical" evidence="10">
    <location>
        <begin position="155"/>
        <end position="176"/>
    </location>
</feature>
<dbReference type="Gene3D" id="3.30.565.10">
    <property type="entry name" value="Histidine kinase-like ATPase, C-terminal domain"/>
    <property type="match status" value="1"/>
</dbReference>
<dbReference type="InterPro" id="IPR035965">
    <property type="entry name" value="PAS-like_dom_sf"/>
</dbReference>
<dbReference type="SUPFAM" id="SSF55785">
    <property type="entry name" value="PYP-like sensor domain (PAS domain)"/>
    <property type="match status" value="1"/>
</dbReference>
<evidence type="ECO:0000256" key="6">
    <source>
        <dbReference type="ARBA" id="ARBA00022777"/>
    </source>
</evidence>
<feature type="transmembrane region" description="Helical" evidence="10">
    <location>
        <begin position="90"/>
        <end position="110"/>
    </location>
</feature>
<comment type="caution">
    <text evidence="12">The sequence shown here is derived from an EMBL/GenBank/DDBJ whole genome shotgun (WGS) entry which is preliminary data.</text>
</comment>
<reference evidence="12" key="1">
    <citation type="submission" date="2022-10" db="EMBL/GenBank/DDBJ databases">
        <authorList>
            <person name="Yu W.X."/>
        </authorList>
    </citation>
    <scope>NUCLEOTIDE SEQUENCE</scope>
    <source>
        <strain evidence="12">D04</strain>
    </source>
</reference>
<dbReference type="SUPFAM" id="SSF55874">
    <property type="entry name" value="ATPase domain of HSP90 chaperone/DNA topoisomerase II/histidine kinase"/>
    <property type="match status" value="1"/>
</dbReference>
<dbReference type="GO" id="GO:0000155">
    <property type="term" value="F:phosphorelay sensor kinase activity"/>
    <property type="evidence" value="ECO:0007669"/>
    <property type="project" value="InterPro"/>
</dbReference>
<dbReference type="PRINTS" id="PR00344">
    <property type="entry name" value="BCTRLSENSOR"/>
</dbReference>
<dbReference type="SMART" id="SM00387">
    <property type="entry name" value="HATPase_c"/>
    <property type="match status" value="1"/>
</dbReference>
<keyword evidence="13" id="KW-1185">Reference proteome</keyword>
<protein>
    <recommendedName>
        <fullName evidence="2">histidine kinase</fullName>
        <ecNumber evidence="2">2.7.13.3</ecNumber>
    </recommendedName>
</protein>
<proteinExistence type="predicted"/>
<dbReference type="PANTHER" id="PTHR43065:SF10">
    <property type="entry name" value="PEROXIDE STRESS-ACTIVATED HISTIDINE KINASE MAK3"/>
    <property type="match status" value="1"/>
</dbReference>
<evidence type="ECO:0000313" key="12">
    <source>
        <dbReference type="EMBL" id="MCW3804963.1"/>
    </source>
</evidence>
<feature type="coiled-coil region" evidence="9">
    <location>
        <begin position="315"/>
        <end position="371"/>
    </location>
</feature>
<feature type="transmembrane region" description="Helical" evidence="10">
    <location>
        <begin position="117"/>
        <end position="135"/>
    </location>
</feature>
<evidence type="ECO:0000256" key="10">
    <source>
        <dbReference type="SAM" id="Phobius"/>
    </source>
</evidence>
<evidence type="ECO:0000256" key="4">
    <source>
        <dbReference type="ARBA" id="ARBA00022679"/>
    </source>
</evidence>
<dbReference type="CDD" id="cd00082">
    <property type="entry name" value="HisKA"/>
    <property type="match status" value="1"/>
</dbReference>
<keyword evidence="6" id="KW-0418">Kinase</keyword>
<dbReference type="RefSeq" id="WP_301198185.1">
    <property type="nucleotide sequence ID" value="NZ_JAPDPI010000006.1"/>
</dbReference>
<dbReference type="Pfam" id="PF13426">
    <property type="entry name" value="PAS_9"/>
    <property type="match status" value="1"/>
</dbReference>
<evidence type="ECO:0000256" key="9">
    <source>
        <dbReference type="SAM" id="Coils"/>
    </source>
</evidence>
<dbReference type="SMART" id="SM00091">
    <property type="entry name" value="PAS"/>
    <property type="match status" value="1"/>
</dbReference>
<dbReference type="AlphaFoldDB" id="A0AAE3MBS0"/>
<dbReference type="GO" id="GO:0005524">
    <property type="term" value="F:ATP binding"/>
    <property type="evidence" value="ECO:0007669"/>
    <property type="project" value="UniProtKB-KW"/>
</dbReference>
<dbReference type="SMART" id="SM00388">
    <property type="entry name" value="HisKA"/>
    <property type="match status" value="1"/>
</dbReference>
<dbReference type="EMBL" id="JAPDPI010000006">
    <property type="protein sequence ID" value="MCW3804963.1"/>
    <property type="molecule type" value="Genomic_DNA"/>
</dbReference>
<dbReference type="Proteomes" id="UP001207408">
    <property type="component" value="Unassembled WGS sequence"/>
</dbReference>
<evidence type="ECO:0000256" key="7">
    <source>
        <dbReference type="ARBA" id="ARBA00022840"/>
    </source>
</evidence>
<feature type="domain" description="Histidine kinase" evidence="11">
    <location>
        <begin position="390"/>
        <end position="604"/>
    </location>
</feature>
<evidence type="ECO:0000313" key="13">
    <source>
        <dbReference type="Proteomes" id="UP001207408"/>
    </source>
</evidence>
<dbReference type="InterPro" id="IPR003661">
    <property type="entry name" value="HisK_dim/P_dom"/>
</dbReference>
<dbReference type="InterPro" id="IPR036890">
    <property type="entry name" value="HATPase_C_sf"/>
</dbReference>
<keyword evidence="9" id="KW-0175">Coiled coil</keyword>
<keyword evidence="3" id="KW-0597">Phosphoprotein</keyword>
<dbReference type="InterPro" id="IPR005467">
    <property type="entry name" value="His_kinase_dom"/>
</dbReference>
<feature type="transmembrane region" description="Helical" evidence="10">
    <location>
        <begin position="20"/>
        <end position="38"/>
    </location>
</feature>
<keyword evidence="7 12" id="KW-0067">ATP-binding</keyword>
<keyword evidence="10" id="KW-0812">Transmembrane</keyword>
<gene>
    <name evidence="12" type="ORF">OM074_04945</name>
</gene>
<dbReference type="InterPro" id="IPR003594">
    <property type="entry name" value="HATPase_dom"/>
</dbReference>
<organism evidence="12 13">
    <name type="scientific">Plebeiibacterium marinum</name>
    <dbReference type="NCBI Taxonomy" id="2992111"/>
    <lineage>
        <taxon>Bacteria</taxon>
        <taxon>Pseudomonadati</taxon>
        <taxon>Bacteroidota</taxon>
        <taxon>Bacteroidia</taxon>
        <taxon>Marinilabiliales</taxon>
        <taxon>Marinilabiliaceae</taxon>
        <taxon>Plebeiibacterium</taxon>
    </lineage>
</organism>
<keyword evidence="5" id="KW-0547">Nucleotide-binding</keyword>
<keyword evidence="10" id="KW-0472">Membrane</keyword>
<dbReference type="InterPro" id="IPR000014">
    <property type="entry name" value="PAS"/>
</dbReference>
<evidence type="ECO:0000256" key="1">
    <source>
        <dbReference type="ARBA" id="ARBA00000085"/>
    </source>
</evidence>
<dbReference type="NCBIfam" id="TIGR00229">
    <property type="entry name" value="sensory_box"/>
    <property type="match status" value="1"/>
</dbReference>
<dbReference type="SUPFAM" id="SSF47384">
    <property type="entry name" value="Homodimeric domain of signal transducing histidine kinase"/>
    <property type="match status" value="1"/>
</dbReference>
<sequence>MEALQELQELRDKIVNKAIVVGYSFGMLSYVITFIRALEYGFNWAFACISLVVLYLGILTFYRKRINLNLKIFSIAIVILAALVTGLSHFGYMVSSKAYIILIPIFLSFVIGYRKAFVMLLVFSGCYMFFGILYMSKVLPLNVDANVYALSPVAWGMDISIISLTALALLIVGRLYSDTIVNNLSTIKSKNEELESKQRKYQLLFENSIDAIVLLRDGVVVDVNSSAQEMFKAKTDELVGKRIVDFLPELQSDGSDSEDLMAYVTDQLSKKKVVSFEMQHKRMDGTLFDADVKIAVLQIEDGFHYQAVLKDVTHRKKQQKEIGKYREHLERLVEDRTSELNTVNEKLQNSNNELTEQHKKLRKSYADLKSMQKKLIEAEKMASIGLLTAGVAHEINNPLNFIQTGLYSLQNQVDSSSPDSVFEKNQEVLGYMEEGVRRISNIVNSLGSFNSNASVKFKKSDVVEVVNNCLTVLNHKIIDRIQVVKNFTEEKIWVYGDENGLHQVFINVLHNAVQAIKNDGQIGVDIEVKNDKVIVYIKDNGIGMSKHTVSKMFDPFYTKKTLGEGTGLGMTIVYNVIKEHRGSINVDSKLGEGTQVKIQLPIYNI</sequence>
<dbReference type="Pfam" id="PF02518">
    <property type="entry name" value="HATPase_c"/>
    <property type="match status" value="1"/>
</dbReference>
<keyword evidence="8" id="KW-0902">Two-component regulatory system</keyword>
<dbReference type="Gene3D" id="3.30.450.20">
    <property type="entry name" value="PAS domain"/>
    <property type="match status" value="1"/>
</dbReference>
<keyword evidence="4" id="KW-0808">Transferase</keyword>
<feature type="transmembrane region" description="Helical" evidence="10">
    <location>
        <begin position="44"/>
        <end position="61"/>
    </location>
</feature>
<dbReference type="Gene3D" id="1.10.287.130">
    <property type="match status" value="1"/>
</dbReference>